<name>A0A173GC73_9CAUD</name>
<dbReference type="EMBL" id="KX011169">
    <property type="protein sequence ID" value="ANH50649.1"/>
    <property type="molecule type" value="Genomic_DNA"/>
</dbReference>
<reference evidence="3" key="2">
    <citation type="submission" date="2016-04" db="EMBL/GenBank/DDBJ databases">
        <authorList>
            <person name="Adebesin M.O."/>
            <person name="Ahama K."/>
            <person name="Alekasir E.M."/>
            <person name="Ali S."/>
            <person name="Aligholizadeh E."/>
            <person name="Allison J.M."/>
            <person name="Alzaher A."/>
            <person name="Andaya C.D."/>
            <person name="Asfaw S."/>
            <person name="Bansal N."/>
            <person name="Beauchard M.A."/>
            <person name="Betancourt K.A."/>
            <person name="Bhatia B."/>
            <person name="Boretti N.A."/>
            <person name="Brondi J.N."/>
            <person name="Byrd C.E."/>
            <person name="Cao A."/>
            <person name="Cardosa E.A."/>
            <person name="Carter A."/>
            <person name="Chen S."/>
            <person name="Chen Y."/>
            <person name="Clara V.K."/>
            <person name="Cobuzzi M."/>
            <person name="Conn O.L."/>
            <person name="Crosby I.A."/>
            <person name="Daly S.B."/>
            <person name="Depaz I.X."/>
            <person name="Dhaurali S."/>
            <person name="Dowdy K.M."/>
            <person name="Edokobi N.B."/>
            <person name="Ekanayake A.B."/>
            <person name="Ekekwe S.O."/>
            <person name="Emond M.A."/>
            <person name="Endres L."/>
            <person name="Eng S."/>
            <person name="Felkoski S.A."/>
            <person name="Gant C.D."/>
            <person name="Gaskin B."/>
            <person name="Gondal S."/>
            <person name="Gutmann J."/>
            <person name="Ha T.-A."/>
            <person name="Habteyes H."/>
            <person name="Hariri O."/>
            <person name="Healey R.M."/>
            <person name="Heins J.L."/>
            <person name="Henderson A.L."/>
            <person name="Hernandez F.M."/>
            <person name="Hoang P.T."/>
            <person name="Hope K.T."/>
            <person name="Husna A."/>
            <person name="Hussain A."/>
            <person name="Imani O."/>
            <person name="Jackson N.L."/>
            <person name="Jacob V.M."/>
            <person name="Kang C."/>
            <person name="Kantov R.M."/>
            <person name="Kavuru S."/>
            <person name="Kerr M.S."/>
            <person name="Khan O.A."/>
            <person name="Khan T.M."/>
            <person name="King T."/>
            <person name="Kulkarni R."/>
            <person name="Li A."/>
            <person name="Maczka C."/>
            <person name="Maisonet E."/>
            <person name="Majethia P.M."/>
            <person name="Malik D.A."/>
            <person name="Mariam A."/>
            <person name="Marquess E.B."/>
            <person name="Mattison J."/>
            <person name="Mcdonald N."/>
            <person name="Mehr S."/>
            <person name="Mengers S.R."/>
            <person name="Michaels D.P."/>
            <person name="Mondal S."/>
            <person name="Monney D.B."/>
            <person name="Nakhleh S.I."/>
            <person name="Ndubuizu N.C."/>
            <person name="Nguyen A.H."/>
            <person name="Nguyen K.M."/>
            <person name="Nguyen M.T."/>
            <person name="Nicholas M.L."/>
            <person name="Nimalan J.P."/>
            <person name="O'Connell R.A."/>
            <person name="Odoi E."/>
            <person name="Ojo L."/>
            <person name="Okoye A.E."/>
            <person name="Olateru-Olagbegi O."/>
            <person name="Osei K.V."/>
            <person name="Osei-Tutu A."/>
            <person name="Palilla A.M."/>
            <person name="Pancholi S."/>
            <person name="Park J.H."/>
            <person name="Patel K."/>
            <person name="Patel P."/>
            <person name="Pennington E."/>
            <person name="Peterson R.E."/>
            <person name="Pon J."/>
            <person name="Pourkarim H."/>
            <person name="Reed M.L."/>
            <person name="Rottman V."/>
            <person name="Salazar J."/>
            <person name="Samet S."/>
            <person name="Sendze O."/>
            <person name="Stelmack M.A."/>
            <person name="Stinnett R."/>
            <person name="Tchouaga A.L."/>
            <person name="Thompson E.M."/>
            <person name="Tran N.G."/>
            <person name="Truong T."/>
            <person name="Udo J.A."/>
            <person name="Verona L.T."/>
            <person name="Vu T.-Q."/>
            <person name="Wade J."/>
            <person name="Wang N.Q."/>
            <person name="Waters Z.M."/>
            <person name="Wellman R.J."/>
            <person name="Woldegabreal S."/>
            <person name="Yee A.C."/>
            <person name="Yirefu M."/>
            <person name="Zahangir S."/>
            <person name="Zhai Y."/>
            <person name="Devine C.L."/>
            <person name="Liao K."/>
            <person name="Prasad P.K."/>
            <person name="Ruthenberg K.J."/>
            <person name="Shonk J.A."/>
            <person name="Way M."/>
            <person name="Yousufi H.K."/>
            <person name="Cao L."/>
            <person name="Fox J."/>
            <person name="Hobbs E."/>
            <person name="Kilic S."/>
            <person name="Nunn R."/>
            <person name="Patel R."/>
            <person name="Rubenstein M."/>
            <person name="Cresawn S.G."/>
            <person name="Russell D.A."/>
            <person name="Pope W.H."/>
            <person name="Jacobs-Sera D."/>
            <person name="Hendrix R.W."/>
            <person name="Hatfull G.F."/>
            <person name="Erill I."/>
            <person name="Caruso S.M."/>
        </authorList>
    </citation>
    <scope>NUCLEOTIDE SEQUENCE [LARGE SCALE GENOMIC DNA]</scope>
</reference>
<dbReference type="KEGG" id="vg:29059901"/>
<protein>
    <submittedName>
        <fullName evidence="1">Uncharacterized protein</fullName>
    </submittedName>
</protein>
<dbReference type="GeneID" id="29059902"/>
<evidence type="ECO:0000313" key="2">
    <source>
        <dbReference type="EMBL" id="ANH50651.1"/>
    </source>
</evidence>
<dbReference type="EMBL" id="KX011169">
    <property type="protein sequence ID" value="ANH50651.1"/>
    <property type="molecule type" value="Genomic_DNA"/>
</dbReference>
<gene>
    <name evidence="2" type="ORF">SALINJAH_2</name>
    <name evidence="1" type="ORF">SALINJAH_292</name>
</gene>
<evidence type="ECO:0000313" key="1">
    <source>
        <dbReference type="EMBL" id="ANH50649.1"/>
    </source>
</evidence>
<dbReference type="Proteomes" id="UP000203219">
    <property type="component" value="Segment"/>
</dbReference>
<dbReference type="RefSeq" id="YP_009282246.1">
    <property type="nucleotide sequence ID" value="NC_031034.1"/>
</dbReference>
<proteinExistence type="predicted"/>
<dbReference type="KEGG" id="vg:29059902"/>
<dbReference type="RefSeq" id="YP_009281956.1">
    <property type="nucleotide sequence ID" value="NC_031034.1"/>
</dbReference>
<reference evidence="1" key="1">
    <citation type="journal article" date="2016" name="Genome Announc.">
        <title>Genome Sequence of Bacillus cereus Group Phage SalinJah.</title>
        <authorList>
            <consortium name="2015 UMBC Phage Hunters"/>
            <person name="Erill I."/>
            <person name="Caruso S.M."/>
        </authorList>
    </citation>
    <scope>NUCLEOTIDE SEQUENCE</scope>
</reference>
<organism evidence="1 3">
    <name type="scientific">Bacillus phage SalinJah</name>
    <dbReference type="NCBI Taxonomy" id="1837830"/>
    <lineage>
        <taxon>Viruses</taxon>
        <taxon>Duplodnaviria</taxon>
        <taxon>Heunggongvirae</taxon>
        <taxon>Uroviricota</taxon>
        <taxon>Caudoviricetes</taxon>
        <taxon>Herelleviridae</taxon>
        <taxon>Bastillevirinae</taxon>
        <taxon>Wphvirus</taxon>
        <taxon>Wphvirus BPS13</taxon>
    </lineage>
</organism>
<sequence>MNANIELAIIELEQIVKHAEVLAAMYKTRKTYSIVLPAHMHVAIYDAATFIDKGMKGIKHDMALVEATYVSKRISAVMSGVVKHEHVSETGIRHLKRAAEDLIDKLRQWDK</sequence>
<dbReference type="GeneID" id="29059901"/>
<accession>A0A173GC73</accession>
<evidence type="ECO:0000313" key="3">
    <source>
        <dbReference type="Proteomes" id="UP000203219"/>
    </source>
</evidence>